<dbReference type="SUPFAM" id="SSF88723">
    <property type="entry name" value="PIN domain-like"/>
    <property type="match status" value="1"/>
</dbReference>
<dbReference type="GO" id="GO:0016787">
    <property type="term" value="F:hydrolase activity"/>
    <property type="evidence" value="ECO:0007669"/>
    <property type="project" value="UniProtKB-KW"/>
</dbReference>
<dbReference type="GO" id="GO:0000287">
    <property type="term" value="F:magnesium ion binding"/>
    <property type="evidence" value="ECO:0007669"/>
    <property type="project" value="UniProtKB-UniRule"/>
</dbReference>
<gene>
    <name evidence="6" type="primary">vapC</name>
    <name evidence="8" type="ORF">FIV50_00485</name>
</gene>
<dbReference type="Pfam" id="PF01850">
    <property type="entry name" value="PIN"/>
    <property type="match status" value="1"/>
</dbReference>
<name>A0A4Y5YL05_9MICO</name>
<dbReference type="HAMAP" id="MF_00265">
    <property type="entry name" value="VapC_Nob1"/>
    <property type="match status" value="1"/>
</dbReference>
<dbReference type="Proteomes" id="UP000316125">
    <property type="component" value="Chromosome"/>
</dbReference>
<keyword evidence="1 6" id="KW-1277">Toxin-antitoxin system</keyword>
<dbReference type="GO" id="GO:0004540">
    <property type="term" value="F:RNA nuclease activity"/>
    <property type="evidence" value="ECO:0007669"/>
    <property type="project" value="InterPro"/>
</dbReference>
<dbReference type="InterPro" id="IPR002716">
    <property type="entry name" value="PIN_dom"/>
</dbReference>
<evidence type="ECO:0000256" key="1">
    <source>
        <dbReference type="ARBA" id="ARBA00022649"/>
    </source>
</evidence>
<keyword evidence="2 6" id="KW-0540">Nuclease</keyword>
<comment type="similarity">
    <text evidence="6">Belongs to the PINc/VapC protein family.</text>
</comment>
<keyword evidence="5 6" id="KW-0460">Magnesium</keyword>
<feature type="binding site" evidence="6">
    <location>
        <position position="103"/>
    </location>
    <ligand>
        <name>Mg(2+)</name>
        <dbReference type="ChEBI" id="CHEBI:18420"/>
    </ligand>
</feature>
<dbReference type="InterPro" id="IPR029060">
    <property type="entry name" value="PIN-like_dom_sf"/>
</dbReference>
<dbReference type="AlphaFoldDB" id="A0A4Y5YL05"/>
<keyword evidence="6" id="KW-0800">Toxin</keyword>
<evidence type="ECO:0000256" key="4">
    <source>
        <dbReference type="ARBA" id="ARBA00022801"/>
    </source>
</evidence>
<dbReference type="EMBL" id="CP041040">
    <property type="protein sequence ID" value="QDE33414.1"/>
    <property type="molecule type" value="Genomic_DNA"/>
</dbReference>
<keyword evidence="4 6" id="KW-0378">Hydrolase</keyword>
<organism evidence="8 9">
    <name type="scientific">Microbacterium foliorum</name>
    <dbReference type="NCBI Taxonomy" id="104336"/>
    <lineage>
        <taxon>Bacteria</taxon>
        <taxon>Bacillati</taxon>
        <taxon>Actinomycetota</taxon>
        <taxon>Actinomycetes</taxon>
        <taxon>Micrococcales</taxon>
        <taxon>Microbacteriaceae</taxon>
        <taxon>Microbacterium</taxon>
    </lineage>
</organism>
<evidence type="ECO:0000259" key="7">
    <source>
        <dbReference type="Pfam" id="PF01850"/>
    </source>
</evidence>
<reference evidence="8 9" key="1">
    <citation type="submission" date="2019-06" db="EMBL/GenBank/DDBJ databases">
        <title>Complete genome of Microbacterium foliorum M2.</title>
        <authorList>
            <person name="Cao G."/>
        </authorList>
    </citation>
    <scope>NUCLEOTIDE SEQUENCE [LARGE SCALE GENOMIC DNA]</scope>
    <source>
        <strain evidence="8 9">M2</strain>
    </source>
</reference>
<proteinExistence type="inferred from homology"/>
<evidence type="ECO:0000256" key="6">
    <source>
        <dbReference type="HAMAP-Rule" id="MF_00265"/>
    </source>
</evidence>
<dbReference type="Gene3D" id="3.40.50.1010">
    <property type="entry name" value="5'-nuclease"/>
    <property type="match status" value="1"/>
</dbReference>
<feature type="binding site" evidence="6">
    <location>
        <position position="10"/>
    </location>
    <ligand>
        <name>Mg(2+)</name>
        <dbReference type="ChEBI" id="CHEBI:18420"/>
    </ligand>
</feature>
<dbReference type="OrthoDB" id="25693at2"/>
<dbReference type="GO" id="GO:0090729">
    <property type="term" value="F:toxin activity"/>
    <property type="evidence" value="ECO:0007669"/>
    <property type="project" value="UniProtKB-KW"/>
</dbReference>
<evidence type="ECO:0000256" key="3">
    <source>
        <dbReference type="ARBA" id="ARBA00022723"/>
    </source>
</evidence>
<sequence length="138" mass="13959">MPTSADLLLDTSAAVALVLEDSEAHELVRSACAGLLLGLAGHALLETYSVLTRLPGGSRLSPAAAARVIAQEFPRSVALSSEDAVGAVSELAEAGIAGGAVYDGLVALAARAAGLTLLTCDRRAIGTYAKLKVDVEMV</sequence>
<evidence type="ECO:0000313" key="8">
    <source>
        <dbReference type="EMBL" id="QDE33414.1"/>
    </source>
</evidence>
<feature type="domain" description="PIN" evidence="7">
    <location>
        <begin position="8"/>
        <end position="123"/>
    </location>
</feature>
<evidence type="ECO:0000256" key="5">
    <source>
        <dbReference type="ARBA" id="ARBA00022842"/>
    </source>
</evidence>
<evidence type="ECO:0000256" key="2">
    <source>
        <dbReference type="ARBA" id="ARBA00022722"/>
    </source>
</evidence>
<protein>
    <recommendedName>
        <fullName evidence="6">Ribonuclease VapC</fullName>
        <shortName evidence="6">RNase VapC</shortName>
        <ecNumber evidence="6">3.1.-.-</ecNumber>
    </recommendedName>
    <alternativeName>
        <fullName evidence="6">Toxin VapC</fullName>
    </alternativeName>
</protein>
<dbReference type="EC" id="3.1.-.-" evidence="6"/>
<dbReference type="InterPro" id="IPR022907">
    <property type="entry name" value="VapC_family"/>
</dbReference>
<evidence type="ECO:0000313" key="9">
    <source>
        <dbReference type="Proteomes" id="UP000316125"/>
    </source>
</evidence>
<comment type="function">
    <text evidence="6">Toxic component of a toxin-antitoxin (TA) system. An RNase.</text>
</comment>
<dbReference type="RefSeq" id="WP_140035712.1">
    <property type="nucleotide sequence ID" value="NZ_CP041040.1"/>
</dbReference>
<comment type="cofactor">
    <cofactor evidence="6">
        <name>Mg(2+)</name>
        <dbReference type="ChEBI" id="CHEBI:18420"/>
    </cofactor>
</comment>
<keyword evidence="3 6" id="KW-0479">Metal-binding</keyword>
<accession>A0A4Y5YL05</accession>